<dbReference type="InterPro" id="IPR020904">
    <property type="entry name" value="Sc_DH/Rdtase_CS"/>
</dbReference>
<proteinExistence type="inferred from homology"/>
<evidence type="ECO:0000256" key="4">
    <source>
        <dbReference type="ARBA" id="ARBA00022832"/>
    </source>
</evidence>
<dbReference type="InterPro" id="IPR036527">
    <property type="entry name" value="SCP2_sterol-bd_dom_sf"/>
</dbReference>
<dbReference type="FunFam" id="3.10.129.10:FF:000013">
    <property type="entry name" value="Peroxisomal multifunctional enzyme type 2"/>
    <property type="match status" value="1"/>
</dbReference>
<dbReference type="OrthoDB" id="3592703at2759"/>
<evidence type="ECO:0000259" key="11">
    <source>
        <dbReference type="SMART" id="SM00822"/>
    </source>
</evidence>
<dbReference type="Gene3D" id="3.10.129.10">
    <property type="entry name" value="Hotdog Thioesterase"/>
    <property type="match status" value="1"/>
</dbReference>
<evidence type="ECO:0000256" key="6">
    <source>
        <dbReference type="ARBA" id="ARBA00023098"/>
    </source>
</evidence>
<evidence type="ECO:0000256" key="5">
    <source>
        <dbReference type="ARBA" id="ARBA00023002"/>
    </source>
</evidence>
<dbReference type="PANTHER" id="PTHR45024:SF2">
    <property type="entry name" value="SCP2 DOMAIN-CONTAINING PROTEIN"/>
    <property type="match status" value="1"/>
</dbReference>
<dbReference type="Pfam" id="PF02036">
    <property type="entry name" value="SCP2"/>
    <property type="match status" value="1"/>
</dbReference>
<dbReference type="SMART" id="SM00822">
    <property type="entry name" value="PKS_KR"/>
    <property type="match status" value="1"/>
</dbReference>
<organism evidence="12 13">
    <name type="scientific">Acanthoscelides obtectus</name>
    <name type="common">Bean weevil</name>
    <name type="synonym">Bruchus obtectus</name>
    <dbReference type="NCBI Taxonomy" id="200917"/>
    <lineage>
        <taxon>Eukaryota</taxon>
        <taxon>Metazoa</taxon>
        <taxon>Ecdysozoa</taxon>
        <taxon>Arthropoda</taxon>
        <taxon>Hexapoda</taxon>
        <taxon>Insecta</taxon>
        <taxon>Pterygota</taxon>
        <taxon>Neoptera</taxon>
        <taxon>Endopterygota</taxon>
        <taxon>Coleoptera</taxon>
        <taxon>Polyphaga</taxon>
        <taxon>Cucujiformia</taxon>
        <taxon>Chrysomeloidea</taxon>
        <taxon>Chrysomelidae</taxon>
        <taxon>Bruchinae</taxon>
        <taxon>Bruchini</taxon>
        <taxon>Acanthoscelides</taxon>
    </lineage>
</organism>
<dbReference type="InterPro" id="IPR003033">
    <property type="entry name" value="SCP2_sterol-bd_dom"/>
</dbReference>
<dbReference type="InterPro" id="IPR036291">
    <property type="entry name" value="NAD(P)-bd_dom_sf"/>
</dbReference>
<dbReference type="SUPFAM" id="SSF51735">
    <property type="entry name" value="NAD(P)-binding Rossmann-fold domains"/>
    <property type="match status" value="1"/>
</dbReference>
<dbReference type="SUPFAM" id="SSF54637">
    <property type="entry name" value="Thioesterase/thiol ester dehydrase-isomerase"/>
    <property type="match status" value="2"/>
</dbReference>
<dbReference type="GO" id="GO:0018812">
    <property type="term" value="F:3-hydroxyacyl-CoA dehydratase activity"/>
    <property type="evidence" value="ECO:0007669"/>
    <property type="project" value="UniProtKB-ARBA"/>
</dbReference>
<dbReference type="InterPro" id="IPR029069">
    <property type="entry name" value="HotDog_dom_sf"/>
</dbReference>
<dbReference type="GO" id="GO:0016491">
    <property type="term" value="F:oxidoreductase activity"/>
    <property type="evidence" value="ECO:0007669"/>
    <property type="project" value="UniProtKB-KW"/>
</dbReference>
<dbReference type="PRINTS" id="PR00081">
    <property type="entry name" value="GDHRDH"/>
</dbReference>
<dbReference type="Gene3D" id="3.40.50.720">
    <property type="entry name" value="NAD(P)-binding Rossmann-like Domain"/>
    <property type="match status" value="1"/>
</dbReference>
<dbReference type="Gene3D" id="1.10.287.4290">
    <property type="match status" value="1"/>
</dbReference>
<keyword evidence="7" id="KW-0576">Peroxisome</keyword>
<dbReference type="InterPro" id="IPR054357">
    <property type="entry name" value="MFE-2_N"/>
</dbReference>
<dbReference type="InterPro" id="IPR051687">
    <property type="entry name" value="Peroxisomal_Beta-Oxidation"/>
</dbReference>
<evidence type="ECO:0000256" key="10">
    <source>
        <dbReference type="ARBA" id="ARBA00073497"/>
    </source>
</evidence>
<dbReference type="Gene3D" id="3.30.1050.10">
    <property type="entry name" value="SCP2 sterol-binding domain"/>
    <property type="match status" value="1"/>
</dbReference>
<dbReference type="FunFam" id="3.40.50.720:FF:000185">
    <property type="entry name" value="peroxisomal multifunctional enzyme type 2"/>
    <property type="match status" value="1"/>
</dbReference>
<keyword evidence="13" id="KW-1185">Reference proteome</keyword>
<dbReference type="InterPro" id="IPR002539">
    <property type="entry name" value="MaoC-like_dom"/>
</dbReference>
<evidence type="ECO:0000313" key="12">
    <source>
        <dbReference type="EMBL" id="CAH1978142.1"/>
    </source>
</evidence>
<dbReference type="Proteomes" id="UP001152888">
    <property type="component" value="Unassembled WGS sequence"/>
</dbReference>
<protein>
    <recommendedName>
        <fullName evidence="10">Peroxisomal multifunctional enzyme type 2</fullName>
    </recommendedName>
</protein>
<name>A0A9P0KNX2_ACAOB</name>
<keyword evidence="4" id="KW-0276">Fatty acid metabolism</keyword>
<dbReference type="Pfam" id="PF22622">
    <property type="entry name" value="MFE-2_hydrat-2_N"/>
    <property type="match status" value="1"/>
</dbReference>
<keyword evidence="6" id="KW-0443">Lipid metabolism</keyword>
<dbReference type="EMBL" id="CAKOFQ010006870">
    <property type="protein sequence ID" value="CAH1978142.1"/>
    <property type="molecule type" value="Genomic_DNA"/>
</dbReference>
<evidence type="ECO:0000256" key="7">
    <source>
        <dbReference type="ARBA" id="ARBA00023140"/>
    </source>
</evidence>
<dbReference type="PRINTS" id="PR00080">
    <property type="entry name" value="SDRFAMILY"/>
</dbReference>
<sequence length="725" mass="78857">MPDLRFDGRVAVVTGAGAGLGRAYALLFASRGAKVVVNDLGVSRHGDGSSSNAADKVVEEIRRNGGTAVANYDSVVEGEKVIKTALDNFGKVDILINNAGILRDKSLVKMTDQDWDLIHQVHVKGSFKTSQAAFPIFKKQGYGRIIMTSSVAGLYGNFGQANYSAAKMGLVGLSHTVAKEGAKYNIHCNVIVPTAGSRLTEDILPPDLFAELRPELIAPVVAFLCHESCQENGSIIESAAGWAGKCAIFRSNGALLRSTVVDDVTVEKVRDKWDQICDLSNAKRMTSAQESTGALMEALEGLKNKVEEETVDTYEFGSKDAMLYALGDGNIFRAIFLCFFTVGASVANPQELQYLYEYHENYNILPTFYIIPAMQAVFASSIENVIPGKTISLEQVLHGEHYIEFLGEIPLEGKLTTKTKVVEVLDKGTGAVVVIDAESYDENGQLVLRNQCVTFAVKAGNFGGPRTGTKTISCQPKPNRNPDVSLTQKTSIDQAALYRLSGDRNPLHIDPSFAAVSGYDRPILHGLCTLGFSVRIVLSAFAGHNASLFTACKARFVKPVLPGQTLRVDMWREDNRIHFETIAVETNTVVIAGAYVDLKSVSITMPSKPSSQSLKSDAIFEFIIEEVKKNPQKAKSIGGVFLYKITKDKKEAKCWTMDLNKGEVYEGEPTSKANTTLTVADEDFILLAEGKLNPQQAFMKGKLKITGNIMLAQKLQPLLKANAKL</sequence>
<dbReference type="GO" id="GO:0005777">
    <property type="term" value="C:peroxisome"/>
    <property type="evidence" value="ECO:0007669"/>
    <property type="project" value="UniProtKB-SubCell"/>
</dbReference>
<evidence type="ECO:0000256" key="9">
    <source>
        <dbReference type="ARBA" id="ARBA00023239"/>
    </source>
</evidence>
<dbReference type="PANTHER" id="PTHR45024">
    <property type="entry name" value="DEHYDROGENASES, SHORT CHAIN"/>
    <property type="match status" value="1"/>
</dbReference>
<dbReference type="PROSITE" id="PS00061">
    <property type="entry name" value="ADH_SHORT"/>
    <property type="match status" value="1"/>
</dbReference>
<gene>
    <name evidence="12" type="ORF">ACAOBT_LOCUS13102</name>
</gene>
<accession>A0A9P0KNX2</accession>
<dbReference type="InterPro" id="IPR002347">
    <property type="entry name" value="SDR_fam"/>
</dbReference>
<keyword evidence="8" id="KW-0413">Isomerase</keyword>
<keyword evidence="5" id="KW-0560">Oxidoreductase</keyword>
<comment type="similarity">
    <text evidence="3">Belongs to the short-chain dehydrogenases/reductases (SDR) family.</text>
</comment>
<feature type="domain" description="Ketoreductase" evidence="11">
    <location>
        <begin position="9"/>
        <end position="202"/>
    </location>
</feature>
<dbReference type="AlphaFoldDB" id="A0A9P0KNX2"/>
<comment type="caution">
    <text evidence="12">The sequence shown here is derived from an EMBL/GenBank/DDBJ whole genome shotgun (WGS) entry which is preliminary data.</text>
</comment>
<comment type="subcellular location">
    <subcellularLocation>
        <location evidence="1">Peroxisome</location>
    </subcellularLocation>
</comment>
<dbReference type="CDD" id="cd03448">
    <property type="entry name" value="HDE_HSD"/>
    <property type="match status" value="1"/>
</dbReference>
<dbReference type="Pfam" id="PF01575">
    <property type="entry name" value="MaoC_dehydratas"/>
    <property type="match status" value="1"/>
</dbReference>
<dbReference type="GO" id="GO:0016853">
    <property type="term" value="F:isomerase activity"/>
    <property type="evidence" value="ECO:0007669"/>
    <property type="project" value="UniProtKB-KW"/>
</dbReference>
<evidence type="ECO:0000256" key="3">
    <source>
        <dbReference type="ARBA" id="ARBA00006484"/>
    </source>
</evidence>
<dbReference type="Pfam" id="PF00106">
    <property type="entry name" value="adh_short"/>
    <property type="match status" value="1"/>
</dbReference>
<dbReference type="GO" id="GO:0006631">
    <property type="term" value="P:fatty acid metabolic process"/>
    <property type="evidence" value="ECO:0007669"/>
    <property type="project" value="UniProtKB-KW"/>
</dbReference>
<evidence type="ECO:0000256" key="2">
    <source>
        <dbReference type="ARBA" id="ARBA00005005"/>
    </source>
</evidence>
<dbReference type="CDD" id="cd05353">
    <property type="entry name" value="hydroxyacyl-CoA-like_DH_SDR_c-like"/>
    <property type="match status" value="1"/>
</dbReference>
<dbReference type="SUPFAM" id="SSF55718">
    <property type="entry name" value="SCP-like"/>
    <property type="match status" value="1"/>
</dbReference>
<keyword evidence="9" id="KW-0456">Lyase</keyword>
<evidence type="ECO:0000313" key="13">
    <source>
        <dbReference type="Proteomes" id="UP001152888"/>
    </source>
</evidence>
<reference evidence="12" key="1">
    <citation type="submission" date="2022-03" db="EMBL/GenBank/DDBJ databases">
        <authorList>
            <person name="Sayadi A."/>
        </authorList>
    </citation>
    <scope>NUCLEOTIDE SEQUENCE</scope>
</reference>
<evidence type="ECO:0000256" key="1">
    <source>
        <dbReference type="ARBA" id="ARBA00004275"/>
    </source>
</evidence>
<dbReference type="InterPro" id="IPR057326">
    <property type="entry name" value="KR_dom"/>
</dbReference>
<evidence type="ECO:0000256" key="8">
    <source>
        <dbReference type="ARBA" id="ARBA00023235"/>
    </source>
</evidence>
<comment type="pathway">
    <text evidence="2">Lipid metabolism; fatty acid beta-oxidation.</text>
</comment>